<accession>A0A1G8SW01</accession>
<gene>
    <name evidence="1" type="ORF">SAMN05216555_109142</name>
</gene>
<protein>
    <submittedName>
        <fullName evidence="1">Carboxypeptidase regulatory-like domain-containing protein</fullName>
    </submittedName>
</protein>
<organism evidence="1 2">
    <name type="scientific">Arthrobacter cupressi</name>
    <dbReference type="NCBI Taxonomy" id="1045773"/>
    <lineage>
        <taxon>Bacteria</taxon>
        <taxon>Bacillati</taxon>
        <taxon>Actinomycetota</taxon>
        <taxon>Actinomycetes</taxon>
        <taxon>Micrococcales</taxon>
        <taxon>Micrococcaceae</taxon>
        <taxon>Arthrobacter</taxon>
    </lineage>
</organism>
<dbReference type="Gene3D" id="2.60.40.1120">
    <property type="entry name" value="Carboxypeptidase-like, regulatory domain"/>
    <property type="match status" value="1"/>
</dbReference>
<keyword evidence="1" id="KW-0645">Protease</keyword>
<dbReference type="AlphaFoldDB" id="A0A1G8SW01"/>
<keyword evidence="1" id="KW-0121">Carboxypeptidase</keyword>
<dbReference type="Proteomes" id="UP000182130">
    <property type="component" value="Unassembled WGS sequence"/>
</dbReference>
<dbReference type="SUPFAM" id="SSF49464">
    <property type="entry name" value="Carboxypeptidase regulatory domain-like"/>
    <property type="match status" value="1"/>
</dbReference>
<dbReference type="OrthoDB" id="3790512at2"/>
<evidence type="ECO:0000313" key="2">
    <source>
        <dbReference type="Proteomes" id="UP000182130"/>
    </source>
</evidence>
<name>A0A1G8SW01_9MICC</name>
<keyword evidence="2" id="KW-1185">Reference proteome</keyword>
<dbReference type="PROSITE" id="PS51257">
    <property type="entry name" value="PROKAR_LIPOPROTEIN"/>
    <property type="match status" value="1"/>
</dbReference>
<dbReference type="InterPro" id="IPR008969">
    <property type="entry name" value="CarboxyPept-like_regulatory"/>
</dbReference>
<dbReference type="EMBL" id="FNEI01000009">
    <property type="protein sequence ID" value="SDJ33383.1"/>
    <property type="molecule type" value="Genomic_DNA"/>
</dbReference>
<sequence length="127" mass="12718">MARNELTLLAVAALLLGGCTGDPGQPAGHSGVVTGYVLTAPVCPVERPGMECAPRPVAGAAVVALAGDTVRGSTTTDTVGAFSLTLPDGGYRIRATNTGGYASTASEEVVVSDRPVHLTLVVDSGIR</sequence>
<evidence type="ECO:0000313" key="1">
    <source>
        <dbReference type="EMBL" id="SDJ33383.1"/>
    </source>
</evidence>
<dbReference type="GO" id="GO:0004180">
    <property type="term" value="F:carboxypeptidase activity"/>
    <property type="evidence" value="ECO:0007669"/>
    <property type="project" value="UniProtKB-KW"/>
</dbReference>
<keyword evidence="1" id="KW-0378">Hydrolase</keyword>
<proteinExistence type="predicted"/>
<dbReference type="STRING" id="1045773.SAMN05216555_109142"/>
<reference evidence="2" key="1">
    <citation type="submission" date="2016-10" db="EMBL/GenBank/DDBJ databases">
        <authorList>
            <person name="Varghese N."/>
            <person name="Submissions S."/>
        </authorList>
    </citation>
    <scope>NUCLEOTIDE SEQUENCE [LARGE SCALE GENOMIC DNA]</scope>
    <source>
        <strain evidence="2">CGMCC 1.10783</strain>
    </source>
</reference>
<dbReference type="Pfam" id="PF13620">
    <property type="entry name" value="CarboxypepD_reg"/>
    <property type="match status" value="1"/>
</dbReference>
<dbReference type="RefSeq" id="WP_074589499.1">
    <property type="nucleotide sequence ID" value="NZ_FNEI01000009.1"/>
</dbReference>